<dbReference type="SUPFAM" id="SSF56091">
    <property type="entry name" value="DNA ligase/mRNA capping enzyme, catalytic domain"/>
    <property type="match status" value="1"/>
</dbReference>
<accession>A0A917UM85</accession>
<evidence type="ECO:0000313" key="2">
    <source>
        <dbReference type="Proteomes" id="UP000625682"/>
    </source>
</evidence>
<reference evidence="1" key="2">
    <citation type="submission" date="2020-09" db="EMBL/GenBank/DDBJ databases">
        <authorList>
            <person name="Sun Q."/>
            <person name="Zhou Y."/>
        </authorList>
    </citation>
    <scope>NUCLEOTIDE SEQUENCE</scope>
    <source>
        <strain evidence="1">CGMCC 4.7272</strain>
    </source>
</reference>
<protein>
    <submittedName>
        <fullName evidence="1">Uncharacterized protein</fullName>
    </submittedName>
</protein>
<sequence length="71" mass="8336">MPWTLPEPRLSAPIPKPDPWPGWAGEPQWDGFRARTFVDAGQMVLRSRRGTRRRRLFSWSGWVENARSFLL</sequence>
<dbReference type="EMBL" id="BMMU01000047">
    <property type="protein sequence ID" value="GGJ67780.1"/>
    <property type="molecule type" value="Genomic_DNA"/>
</dbReference>
<dbReference type="AlphaFoldDB" id="A0A917UM85"/>
<comment type="caution">
    <text evidence="1">The sequence shown here is derived from an EMBL/GenBank/DDBJ whole genome shotgun (WGS) entry which is preliminary data.</text>
</comment>
<dbReference type="Proteomes" id="UP000625682">
    <property type="component" value="Unassembled WGS sequence"/>
</dbReference>
<evidence type="ECO:0000313" key="1">
    <source>
        <dbReference type="EMBL" id="GGJ67780.1"/>
    </source>
</evidence>
<name>A0A917UM85_9ACTN</name>
<proteinExistence type="predicted"/>
<reference evidence="1" key="1">
    <citation type="journal article" date="2014" name="Int. J. Syst. Evol. Microbiol.">
        <title>Complete genome sequence of Corynebacterium casei LMG S-19264T (=DSM 44701T), isolated from a smear-ripened cheese.</title>
        <authorList>
            <consortium name="US DOE Joint Genome Institute (JGI-PGF)"/>
            <person name="Walter F."/>
            <person name="Albersmeier A."/>
            <person name="Kalinowski J."/>
            <person name="Ruckert C."/>
        </authorList>
    </citation>
    <scope>NUCLEOTIDE SEQUENCE</scope>
    <source>
        <strain evidence="1">CGMCC 4.7272</strain>
    </source>
</reference>
<keyword evidence="2" id="KW-1185">Reference proteome</keyword>
<organism evidence="1 2">
    <name type="scientific">Streptomyces lacrimifluminis</name>
    <dbReference type="NCBI Taxonomy" id="1500077"/>
    <lineage>
        <taxon>Bacteria</taxon>
        <taxon>Bacillati</taxon>
        <taxon>Actinomycetota</taxon>
        <taxon>Actinomycetes</taxon>
        <taxon>Kitasatosporales</taxon>
        <taxon>Streptomycetaceae</taxon>
        <taxon>Streptomyces</taxon>
    </lineage>
</organism>
<gene>
    <name evidence="1" type="ORF">GCM10012282_75990</name>
</gene>